<evidence type="ECO:0000313" key="3">
    <source>
        <dbReference type="EMBL" id="MCC2221161.1"/>
    </source>
</evidence>
<dbReference type="PANTHER" id="PTHR36432">
    <property type="match status" value="1"/>
</dbReference>
<organism evidence="3 4">
    <name type="scientific">Anthropogastromicrobium aceti</name>
    <dbReference type="NCBI Taxonomy" id="2981768"/>
    <lineage>
        <taxon>Bacteria</taxon>
        <taxon>Bacillati</taxon>
        <taxon>Bacillota</taxon>
        <taxon>Clostridia</taxon>
        <taxon>Lachnospirales</taxon>
        <taxon>Lachnospiraceae</taxon>
        <taxon>Anthropogastromicrobium</taxon>
    </lineage>
</organism>
<comment type="caution">
    <text evidence="3">The sequence shown here is derived from an EMBL/GenBank/DDBJ whole genome shotgun (WGS) entry which is preliminary data.</text>
</comment>
<dbReference type="PANTHER" id="PTHR36432:SF1">
    <property type="entry name" value="STAGE V SPORULATION PROTEIN T"/>
    <property type="match status" value="1"/>
</dbReference>
<dbReference type="SMART" id="SM00966">
    <property type="entry name" value="SpoVT_AbrB"/>
    <property type="match status" value="1"/>
</dbReference>
<dbReference type="InterPro" id="IPR029016">
    <property type="entry name" value="GAF-like_dom_sf"/>
</dbReference>
<evidence type="ECO:0000313" key="4">
    <source>
        <dbReference type="Proteomes" id="UP001198200"/>
    </source>
</evidence>
<dbReference type="RefSeq" id="WP_066559122.1">
    <property type="nucleotide sequence ID" value="NZ_JAJEQN010000011.1"/>
</dbReference>
<dbReference type="Gene3D" id="3.30.450.40">
    <property type="match status" value="1"/>
</dbReference>
<sequence length="182" mass="20125">MKATGIVRRVDELGRLVIPKEIRRTMRLAEGTPLEIFTDREGQIILKKYSPMMELGSFAKQYAESVAQTMNQKVAVSDRDQIIAVAGGGKRELLGKTISRQLEEMIINRENSIQAGLDKKTIPLISGDEDSYSAQAIYPICCEGDCIGAVILYSRENQTHFSETEYKAAACAASFLGKQMEG</sequence>
<dbReference type="PROSITE" id="PS51740">
    <property type="entry name" value="SPOVT_ABRB"/>
    <property type="match status" value="1"/>
</dbReference>
<dbReference type="Pfam" id="PF15714">
    <property type="entry name" value="SpoVT_C"/>
    <property type="match status" value="1"/>
</dbReference>
<dbReference type="Gene3D" id="2.10.260.10">
    <property type="match status" value="1"/>
</dbReference>
<dbReference type="EMBL" id="JAJEQN010000011">
    <property type="protein sequence ID" value="MCC2221161.1"/>
    <property type="molecule type" value="Genomic_DNA"/>
</dbReference>
<proteinExistence type="predicted"/>
<accession>A0AAE3E3G1</accession>
<dbReference type="InterPro" id="IPR052731">
    <property type="entry name" value="B_subtilis_Trans_State_Reg"/>
</dbReference>
<dbReference type="AlphaFoldDB" id="A0AAE3E3G1"/>
<feature type="domain" description="SpoVT-AbrB" evidence="2">
    <location>
        <begin position="5"/>
        <end position="51"/>
    </location>
</feature>
<gene>
    <name evidence="3" type="primary">spoVT</name>
    <name evidence="3" type="ORF">LKD48_05795</name>
</gene>
<dbReference type="SUPFAM" id="SSF89447">
    <property type="entry name" value="AbrB/MazE/MraZ-like"/>
    <property type="match status" value="1"/>
</dbReference>
<dbReference type="NCBIfam" id="TIGR02851">
    <property type="entry name" value="spore_V_T"/>
    <property type="match status" value="1"/>
</dbReference>
<protein>
    <submittedName>
        <fullName evidence="3">Stage V sporulation protein T</fullName>
    </submittedName>
</protein>
<dbReference type="Pfam" id="PF04014">
    <property type="entry name" value="MazE_antitoxin"/>
    <property type="match status" value="1"/>
</dbReference>
<dbReference type="GO" id="GO:0003677">
    <property type="term" value="F:DNA binding"/>
    <property type="evidence" value="ECO:0007669"/>
    <property type="project" value="UniProtKB-UniRule"/>
</dbReference>
<dbReference type="InterPro" id="IPR037914">
    <property type="entry name" value="SpoVT-AbrB_sf"/>
</dbReference>
<keyword evidence="4" id="KW-1185">Reference proteome</keyword>
<dbReference type="InterPro" id="IPR014213">
    <property type="entry name" value="SpoVT"/>
</dbReference>
<reference evidence="3 4" key="1">
    <citation type="submission" date="2021-10" db="EMBL/GenBank/DDBJ databases">
        <title>Anaerobic single-cell dispensing facilitates the cultivation of human gut bacteria.</title>
        <authorList>
            <person name="Afrizal A."/>
        </authorList>
    </citation>
    <scope>NUCLEOTIDE SEQUENCE [LARGE SCALE GENOMIC DNA]</scope>
    <source>
        <strain evidence="3 4">CLA-AA-H224</strain>
    </source>
</reference>
<dbReference type="InterPro" id="IPR007159">
    <property type="entry name" value="SpoVT-AbrB_dom"/>
</dbReference>
<dbReference type="NCBIfam" id="TIGR01439">
    <property type="entry name" value="lp_hng_hel_AbrB"/>
    <property type="match status" value="1"/>
</dbReference>
<dbReference type="Proteomes" id="UP001198200">
    <property type="component" value="Unassembled WGS sequence"/>
</dbReference>
<keyword evidence="1" id="KW-0238">DNA-binding</keyword>
<dbReference type="PIRSF" id="PIRSF026579">
    <property type="entry name" value="Spore_V_T"/>
    <property type="match status" value="1"/>
</dbReference>
<evidence type="ECO:0000259" key="2">
    <source>
        <dbReference type="PROSITE" id="PS51740"/>
    </source>
</evidence>
<evidence type="ECO:0000256" key="1">
    <source>
        <dbReference type="PROSITE-ProRule" id="PRU01076"/>
    </source>
</evidence>
<name>A0AAE3E3G1_9FIRM</name>